<protein>
    <submittedName>
        <fullName evidence="5">Histidine phosphatase family protein</fullName>
    </submittedName>
</protein>
<evidence type="ECO:0000256" key="2">
    <source>
        <dbReference type="ARBA" id="ARBA00023235"/>
    </source>
</evidence>
<dbReference type="Proteomes" id="UP000190188">
    <property type="component" value="Unassembled WGS sequence"/>
</dbReference>
<dbReference type="CDD" id="cd07067">
    <property type="entry name" value="HP_PGM_like"/>
    <property type="match status" value="1"/>
</dbReference>
<dbReference type="PROSITE" id="PS00175">
    <property type="entry name" value="PG_MUTASE"/>
    <property type="match status" value="1"/>
</dbReference>
<evidence type="ECO:0000256" key="1">
    <source>
        <dbReference type="ARBA" id="ARBA00023152"/>
    </source>
</evidence>
<evidence type="ECO:0000256" key="4">
    <source>
        <dbReference type="PIRSR" id="PIRSR613078-2"/>
    </source>
</evidence>
<dbReference type="Gene3D" id="3.40.50.1240">
    <property type="entry name" value="Phosphoglycerate mutase-like"/>
    <property type="match status" value="1"/>
</dbReference>
<dbReference type="SUPFAM" id="SSF53254">
    <property type="entry name" value="Phosphoglycerate mutase-like"/>
    <property type="match status" value="1"/>
</dbReference>
<accession>A0A1T2X1J8</accession>
<evidence type="ECO:0000313" key="6">
    <source>
        <dbReference type="Proteomes" id="UP000190188"/>
    </source>
</evidence>
<dbReference type="RefSeq" id="WP_078502283.1">
    <property type="nucleotide sequence ID" value="NZ_MSZX01000014.1"/>
</dbReference>
<organism evidence="5 6">
    <name type="scientific">Paenibacillus selenitireducens</name>
    <dbReference type="NCBI Taxonomy" id="1324314"/>
    <lineage>
        <taxon>Bacteria</taxon>
        <taxon>Bacillati</taxon>
        <taxon>Bacillota</taxon>
        <taxon>Bacilli</taxon>
        <taxon>Bacillales</taxon>
        <taxon>Paenibacillaceae</taxon>
        <taxon>Paenibacillus</taxon>
    </lineage>
</organism>
<dbReference type="OrthoDB" id="9782128at2"/>
<keyword evidence="2" id="KW-0413">Isomerase</keyword>
<sequence>MNHPTTIYLVRHGQTVWNTEHRFQGHQDSPLTKQGIQQAEWLSESLQNVHLDHIYASTSGRASRTADILKGDRNIPMTQTDDLMEQNLGVWEGRVQEEIQQLYPEQWESFWKNPSAFYVDASETYQEVLKRAVSLLQHILNEHAGQSVLLVTHTVVVKLLMAYFEGRPLRELWNLPYIHPTCLCKVEVYSDRSDIILHGDTSHYRMIEENQH</sequence>
<dbReference type="InterPro" id="IPR029033">
    <property type="entry name" value="His_PPase_superfam"/>
</dbReference>
<dbReference type="AlphaFoldDB" id="A0A1T2X1J8"/>
<reference evidence="5 6" key="1">
    <citation type="submission" date="2017-01" db="EMBL/GenBank/DDBJ databases">
        <title>Genome analysis of Paenibacillus selenitrireducens ES3-24.</title>
        <authorList>
            <person name="Xu D."/>
            <person name="Yao R."/>
            <person name="Zheng S."/>
        </authorList>
    </citation>
    <scope>NUCLEOTIDE SEQUENCE [LARGE SCALE GENOMIC DNA]</scope>
    <source>
        <strain evidence="5 6">ES3-24</strain>
    </source>
</reference>
<comment type="caution">
    <text evidence="5">The sequence shown here is derived from an EMBL/GenBank/DDBJ whole genome shotgun (WGS) entry which is preliminary data.</text>
</comment>
<dbReference type="PANTHER" id="PTHR48100:SF1">
    <property type="entry name" value="HISTIDINE PHOSPHATASE FAMILY PROTEIN-RELATED"/>
    <property type="match status" value="1"/>
</dbReference>
<dbReference type="PIRSF" id="PIRSF000709">
    <property type="entry name" value="6PFK_2-Ptase"/>
    <property type="match status" value="1"/>
</dbReference>
<keyword evidence="1" id="KW-0324">Glycolysis</keyword>
<dbReference type="GO" id="GO:0005737">
    <property type="term" value="C:cytoplasm"/>
    <property type="evidence" value="ECO:0007669"/>
    <property type="project" value="TreeGrafter"/>
</dbReference>
<feature type="binding site" evidence="4">
    <location>
        <begin position="11"/>
        <end position="18"/>
    </location>
    <ligand>
        <name>substrate</name>
    </ligand>
</feature>
<dbReference type="InterPro" id="IPR001345">
    <property type="entry name" value="PG/BPGM_mutase_AS"/>
</dbReference>
<gene>
    <name evidence="5" type="ORF">BVG16_26870</name>
</gene>
<dbReference type="Pfam" id="PF00300">
    <property type="entry name" value="His_Phos_1"/>
    <property type="match status" value="1"/>
</dbReference>
<dbReference type="STRING" id="1324314.BVG16_26870"/>
<feature type="active site" description="Proton donor/acceptor" evidence="3">
    <location>
        <position position="85"/>
    </location>
</feature>
<dbReference type="InterPro" id="IPR050275">
    <property type="entry name" value="PGM_Phosphatase"/>
</dbReference>
<dbReference type="PANTHER" id="PTHR48100">
    <property type="entry name" value="BROAD-SPECIFICITY PHOSPHATASE YOR283W-RELATED"/>
    <property type="match status" value="1"/>
</dbReference>
<dbReference type="InterPro" id="IPR013078">
    <property type="entry name" value="His_Pase_superF_clade-1"/>
</dbReference>
<keyword evidence="6" id="KW-1185">Reference proteome</keyword>
<name>A0A1T2X1J8_9BACL</name>
<dbReference type="EMBL" id="MSZX01000014">
    <property type="protein sequence ID" value="OPA73717.1"/>
    <property type="molecule type" value="Genomic_DNA"/>
</dbReference>
<feature type="binding site" evidence="4">
    <location>
        <position position="61"/>
    </location>
    <ligand>
        <name>substrate</name>
    </ligand>
</feature>
<dbReference type="SMART" id="SM00855">
    <property type="entry name" value="PGAM"/>
    <property type="match status" value="1"/>
</dbReference>
<evidence type="ECO:0000256" key="3">
    <source>
        <dbReference type="PIRSR" id="PIRSR613078-1"/>
    </source>
</evidence>
<feature type="active site" description="Tele-phosphohistidine intermediate" evidence="3">
    <location>
        <position position="12"/>
    </location>
</feature>
<dbReference type="GO" id="GO:0016791">
    <property type="term" value="F:phosphatase activity"/>
    <property type="evidence" value="ECO:0007669"/>
    <property type="project" value="TreeGrafter"/>
</dbReference>
<evidence type="ECO:0000313" key="5">
    <source>
        <dbReference type="EMBL" id="OPA73717.1"/>
    </source>
</evidence>
<proteinExistence type="predicted"/>